<dbReference type="InterPro" id="IPR003675">
    <property type="entry name" value="Rce1/LyrA-like_dom"/>
</dbReference>
<comment type="caution">
    <text evidence="4">The sequence shown here is derived from an EMBL/GenBank/DDBJ whole genome shotgun (WGS) entry which is preliminary data.</text>
</comment>
<organism evidence="4 5">
    <name type="scientific">Ligilactobacillus equi DSM 15833 = JCM 10991</name>
    <dbReference type="NCBI Taxonomy" id="1423740"/>
    <lineage>
        <taxon>Bacteria</taxon>
        <taxon>Bacillati</taxon>
        <taxon>Bacillota</taxon>
        <taxon>Bacilli</taxon>
        <taxon>Lactobacillales</taxon>
        <taxon>Lactobacillaceae</taxon>
        <taxon>Ligilactobacillus</taxon>
    </lineage>
</organism>
<keyword evidence="2" id="KW-0472">Membrane</keyword>
<evidence type="ECO:0000256" key="1">
    <source>
        <dbReference type="ARBA" id="ARBA00009067"/>
    </source>
</evidence>
<gene>
    <name evidence="4" type="ORF">FC36_GL000489</name>
</gene>
<dbReference type="EMBL" id="AZFH01000102">
    <property type="protein sequence ID" value="KRL79454.1"/>
    <property type="molecule type" value="Genomic_DNA"/>
</dbReference>
<sequence>MQKNFSQRCFSWFKQVLIFIGMLILMELPQSGLLLANNNQNIFLAWGLFFGFYALFFIVAFKFLKFKGLYRPWQSGNGRFLLWMWITLMGCKIIFTSLNMLIYHQETSANDQAIVNLMQKNPTTAVMTVVMAVIFAPLTEELIFRGLFMNFFFRKSDFWAIFVSGLIFGLAHSSTTLASVILYCSMGWVLGYTYRKSQNLVVSTSLHFINNLPAVLLLLTGN</sequence>
<protein>
    <recommendedName>
        <fullName evidence="3">CAAX prenyl protease 2/Lysostaphin resistance protein A-like domain-containing protein</fullName>
    </recommendedName>
</protein>
<dbReference type="STRING" id="1423740.FC36_GL000489"/>
<evidence type="ECO:0000313" key="4">
    <source>
        <dbReference type="EMBL" id="KRL79454.1"/>
    </source>
</evidence>
<dbReference type="RefSeq" id="WP_056986799.1">
    <property type="nucleotide sequence ID" value="NZ_AZFH01000102.1"/>
</dbReference>
<proteinExistence type="inferred from homology"/>
<dbReference type="PANTHER" id="PTHR43592:SF15">
    <property type="entry name" value="CAAX AMINO TERMINAL PROTEASE FAMILY PROTEIN"/>
    <property type="match status" value="1"/>
</dbReference>
<dbReference type="PANTHER" id="PTHR43592">
    <property type="entry name" value="CAAX AMINO TERMINAL PROTEASE"/>
    <property type="match status" value="1"/>
</dbReference>
<accession>A0A0R1TFR8</accession>
<reference evidence="4 5" key="1">
    <citation type="journal article" date="2015" name="Genome Announc.">
        <title>Expanding the biotechnology potential of lactobacilli through comparative genomics of 213 strains and associated genera.</title>
        <authorList>
            <person name="Sun Z."/>
            <person name="Harris H.M."/>
            <person name="McCann A."/>
            <person name="Guo C."/>
            <person name="Argimon S."/>
            <person name="Zhang W."/>
            <person name="Yang X."/>
            <person name="Jeffery I.B."/>
            <person name="Cooney J.C."/>
            <person name="Kagawa T.F."/>
            <person name="Liu W."/>
            <person name="Song Y."/>
            <person name="Salvetti E."/>
            <person name="Wrobel A."/>
            <person name="Rasinkangas P."/>
            <person name="Parkhill J."/>
            <person name="Rea M.C."/>
            <person name="O'Sullivan O."/>
            <person name="Ritari J."/>
            <person name="Douillard F.P."/>
            <person name="Paul Ross R."/>
            <person name="Yang R."/>
            <person name="Briner A.E."/>
            <person name="Felis G.E."/>
            <person name="de Vos W.M."/>
            <person name="Barrangou R."/>
            <person name="Klaenhammer T.R."/>
            <person name="Caufield P.W."/>
            <person name="Cui Y."/>
            <person name="Zhang H."/>
            <person name="O'Toole P.W."/>
        </authorList>
    </citation>
    <scope>NUCLEOTIDE SEQUENCE [LARGE SCALE GENOMIC DNA]</scope>
    <source>
        <strain evidence="4 5">DSM 15833</strain>
    </source>
</reference>
<keyword evidence="2" id="KW-0812">Transmembrane</keyword>
<feature type="transmembrane region" description="Helical" evidence="2">
    <location>
        <begin position="124"/>
        <end position="148"/>
    </location>
</feature>
<evidence type="ECO:0000256" key="2">
    <source>
        <dbReference type="SAM" id="Phobius"/>
    </source>
</evidence>
<name>A0A0R1TFR8_9LACO</name>
<feature type="transmembrane region" description="Helical" evidence="2">
    <location>
        <begin position="82"/>
        <end position="104"/>
    </location>
</feature>
<feature type="domain" description="CAAX prenyl protease 2/Lysostaphin resistance protein A-like" evidence="3">
    <location>
        <begin position="124"/>
        <end position="212"/>
    </location>
</feature>
<keyword evidence="2" id="KW-1133">Transmembrane helix</keyword>
<feature type="transmembrane region" description="Helical" evidence="2">
    <location>
        <begin position="42"/>
        <end position="61"/>
    </location>
</feature>
<evidence type="ECO:0000313" key="5">
    <source>
        <dbReference type="Proteomes" id="UP000051048"/>
    </source>
</evidence>
<dbReference type="GO" id="GO:0004175">
    <property type="term" value="F:endopeptidase activity"/>
    <property type="evidence" value="ECO:0007669"/>
    <property type="project" value="UniProtKB-ARBA"/>
</dbReference>
<dbReference type="PATRIC" id="fig|1423740.3.peg.529"/>
<evidence type="ECO:0000259" key="3">
    <source>
        <dbReference type="Pfam" id="PF02517"/>
    </source>
</evidence>
<feature type="transmembrane region" description="Helical" evidence="2">
    <location>
        <begin position="12"/>
        <end position="36"/>
    </location>
</feature>
<dbReference type="Pfam" id="PF02517">
    <property type="entry name" value="Rce1-like"/>
    <property type="match status" value="1"/>
</dbReference>
<dbReference type="Proteomes" id="UP000051048">
    <property type="component" value="Unassembled WGS sequence"/>
</dbReference>
<feature type="transmembrane region" description="Helical" evidence="2">
    <location>
        <begin position="160"/>
        <end position="188"/>
    </location>
</feature>
<dbReference type="OrthoDB" id="8607342at2"/>
<dbReference type="AlphaFoldDB" id="A0A0R1TFR8"/>
<dbReference type="GO" id="GO:0080120">
    <property type="term" value="P:CAAX-box protein maturation"/>
    <property type="evidence" value="ECO:0007669"/>
    <property type="project" value="UniProtKB-ARBA"/>
</dbReference>
<feature type="transmembrane region" description="Helical" evidence="2">
    <location>
        <begin position="200"/>
        <end position="219"/>
    </location>
</feature>
<comment type="similarity">
    <text evidence="1">Belongs to the UPF0177 family.</text>
</comment>